<name>A0A1S1IY15_9FLAO</name>
<evidence type="ECO:0000313" key="5">
    <source>
        <dbReference type="Proteomes" id="UP000180252"/>
    </source>
</evidence>
<gene>
    <name evidence="4" type="ORF">BHE19_18345</name>
</gene>
<dbReference type="OrthoDB" id="319764at2"/>
<dbReference type="Proteomes" id="UP000180252">
    <property type="component" value="Unassembled WGS sequence"/>
</dbReference>
<keyword evidence="2" id="KW-1133">Transmembrane helix</keyword>
<accession>A0A1S1IY15</accession>
<dbReference type="STRING" id="1278819.BHE19_18345"/>
<keyword evidence="1" id="KW-0378">Hydrolase</keyword>
<dbReference type="AlphaFoldDB" id="A0A1S1IY15"/>
<dbReference type="InterPro" id="IPR029058">
    <property type="entry name" value="AB_hydrolase_fold"/>
</dbReference>
<dbReference type="NCBIfam" id="TIGR00976">
    <property type="entry name" value="CocE_NonD"/>
    <property type="match status" value="1"/>
</dbReference>
<feature type="transmembrane region" description="Helical" evidence="2">
    <location>
        <begin position="20"/>
        <end position="36"/>
    </location>
</feature>
<evidence type="ECO:0000256" key="2">
    <source>
        <dbReference type="SAM" id="Phobius"/>
    </source>
</evidence>
<dbReference type="GO" id="GO:0008239">
    <property type="term" value="F:dipeptidyl-peptidase activity"/>
    <property type="evidence" value="ECO:0007669"/>
    <property type="project" value="InterPro"/>
</dbReference>
<proteinExistence type="predicted"/>
<dbReference type="Gene3D" id="1.10.3020.10">
    <property type="entry name" value="alpha-amino acid ester hydrolase ( Helical cap domain)"/>
    <property type="match status" value="1"/>
</dbReference>
<dbReference type="Pfam" id="PF02129">
    <property type="entry name" value="Peptidase_S15"/>
    <property type="match status" value="1"/>
</dbReference>
<dbReference type="EMBL" id="MIKE01000028">
    <property type="protein sequence ID" value="OHT43262.1"/>
    <property type="molecule type" value="Genomic_DNA"/>
</dbReference>
<keyword evidence="2" id="KW-0472">Membrane</keyword>
<organism evidence="4 5">
    <name type="scientific">Flavobacterium tructae</name>
    <dbReference type="NCBI Taxonomy" id="1114873"/>
    <lineage>
        <taxon>Bacteria</taxon>
        <taxon>Pseudomonadati</taxon>
        <taxon>Bacteroidota</taxon>
        <taxon>Flavobacteriia</taxon>
        <taxon>Flavobacteriales</taxon>
        <taxon>Flavobacteriaceae</taxon>
        <taxon>Flavobacterium</taxon>
    </lineage>
</organism>
<comment type="caution">
    <text evidence="4">The sequence shown here is derived from an EMBL/GenBank/DDBJ whole genome shotgun (WGS) entry which is preliminary data.</text>
</comment>
<dbReference type="SUPFAM" id="SSF53474">
    <property type="entry name" value="alpha/beta-Hydrolases"/>
    <property type="match status" value="1"/>
</dbReference>
<protein>
    <submittedName>
        <fullName evidence="4">Peptidase S15</fullName>
    </submittedName>
</protein>
<evidence type="ECO:0000256" key="1">
    <source>
        <dbReference type="ARBA" id="ARBA00022801"/>
    </source>
</evidence>
<dbReference type="InterPro" id="IPR008979">
    <property type="entry name" value="Galactose-bd-like_sf"/>
</dbReference>
<keyword evidence="2" id="KW-0812">Transmembrane</keyword>
<dbReference type="Pfam" id="PF08530">
    <property type="entry name" value="PepX_C"/>
    <property type="match status" value="1"/>
</dbReference>
<dbReference type="Gene3D" id="2.60.120.260">
    <property type="entry name" value="Galactose-binding domain-like"/>
    <property type="match status" value="1"/>
</dbReference>
<evidence type="ECO:0000259" key="3">
    <source>
        <dbReference type="SMART" id="SM00939"/>
    </source>
</evidence>
<dbReference type="InterPro" id="IPR013736">
    <property type="entry name" value="Xaa-Pro_dipept_C"/>
</dbReference>
<evidence type="ECO:0000313" key="4">
    <source>
        <dbReference type="EMBL" id="OHT43262.1"/>
    </source>
</evidence>
<dbReference type="InterPro" id="IPR005674">
    <property type="entry name" value="CocE/Ser_esterase"/>
</dbReference>
<reference evidence="5" key="1">
    <citation type="submission" date="2016-09" db="EMBL/GenBank/DDBJ databases">
        <authorList>
            <person name="Chen S."/>
            <person name="Walker E."/>
        </authorList>
    </citation>
    <scope>NUCLEOTIDE SEQUENCE [LARGE SCALE GENOMIC DNA]</scope>
    <source>
        <strain evidence="5">MSU</strain>
    </source>
</reference>
<dbReference type="SMART" id="SM00939">
    <property type="entry name" value="PepX_C"/>
    <property type="match status" value="1"/>
</dbReference>
<feature type="domain" description="Xaa-Pro dipeptidyl-peptidase C-terminal" evidence="3">
    <location>
        <begin position="352"/>
        <end position="598"/>
    </location>
</feature>
<dbReference type="InterPro" id="IPR000383">
    <property type="entry name" value="Xaa-Pro-like_dom"/>
</dbReference>
<dbReference type="Gene3D" id="3.40.50.1820">
    <property type="entry name" value="alpha/beta hydrolase"/>
    <property type="match status" value="1"/>
</dbReference>
<sequence>MTDSFKIATELLKSNNSMRLILKLVFFIFSVINTYAQQTSVTRSKDLESAYDIQDSVMIKTRDGALISAMVVRKKGNLTPQPVIYQHTIYAREKGRDLKSLKAAADKDYIGVMSYSRGKRFSPDEITPYENETNDTYDVIDWISKQKWCNGSVGMYGGSYNGFTQWAACKKMHPALKTIVPYVASRPGMGLPMENNVFINPNYEWAFYVGNNKYLDTVAGNDRQRFRNMQFKWWETGVAYKKMDSIDGTPNQFFQKWIKHPSFDEYWQKMAPYGKEFSQINIPVLAIDGYYNDSQNSGLYYLRELEKYNPKADSYLIIGPYGHFGAQVGGDAVLNGYKVDEVALINTYKITYQWFDYILKGKPKPAILKDRINYEVMGANEWRSAPSIAKMSNSLLTLYLTNDPVEKGKFYSLNATKPGKKSYLPQEVDFADRQTINNDYYPDPIIDNEVDTSNGYVFISEPFTQPIVVNGAFLGEIKASINKKDMDIGVTLFEVTPDGKYFELSYFIGRASYAKDITKRNLLQPNKIESIPFSNTRLVSKQLSKGSRLLITLNVNKNAFSELNYGTGKDVSSETMKDAKVPLKIKWYNDSFVQIPIWK</sequence>
<dbReference type="SUPFAM" id="SSF49785">
    <property type="entry name" value="Galactose-binding domain-like"/>
    <property type="match status" value="1"/>
</dbReference>